<keyword evidence="4" id="KW-0472">Membrane</keyword>
<evidence type="ECO:0000256" key="4">
    <source>
        <dbReference type="ARBA" id="ARBA00023136"/>
    </source>
</evidence>
<proteinExistence type="predicted"/>
<accession>A0A412G8P2</accession>
<evidence type="ECO:0000259" key="6">
    <source>
        <dbReference type="Pfam" id="PF01103"/>
    </source>
</evidence>
<dbReference type="AlphaFoldDB" id="A0A412G8P2"/>
<organism evidence="8 9">
    <name type="scientific">Phocaeicola coprocola</name>
    <dbReference type="NCBI Taxonomy" id="310298"/>
    <lineage>
        <taxon>Bacteria</taxon>
        <taxon>Pseudomonadati</taxon>
        <taxon>Bacteroidota</taxon>
        <taxon>Bacteroidia</taxon>
        <taxon>Bacteroidales</taxon>
        <taxon>Bacteroidaceae</taxon>
        <taxon>Phocaeicola</taxon>
    </lineage>
</organism>
<evidence type="ECO:0000256" key="3">
    <source>
        <dbReference type="ARBA" id="ARBA00022729"/>
    </source>
</evidence>
<feature type="domain" description="Bacterial surface antigen (D15)" evidence="6">
    <location>
        <begin position="489"/>
        <end position="770"/>
    </location>
</feature>
<dbReference type="GO" id="GO:0019867">
    <property type="term" value="C:outer membrane"/>
    <property type="evidence" value="ECO:0007669"/>
    <property type="project" value="InterPro"/>
</dbReference>
<reference evidence="8 9" key="1">
    <citation type="submission" date="2018-08" db="EMBL/GenBank/DDBJ databases">
        <title>A genome reference for cultivated species of the human gut microbiota.</title>
        <authorList>
            <person name="Zou Y."/>
            <person name="Xue W."/>
            <person name="Luo G."/>
        </authorList>
    </citation>
    <scope>NUCLEOTIDE SEQUENCE [LARGE SCALE GENOMIC DNA]</scope>
    <source>
        <strain evidence="8 9">AF24-2</strain>
    </source>
</reference>
<dbReference type="RefSeq" id="WP_118485299.1">
    <property type="nucleotide sequence ID" value="NZ_CAUELD010000150.1"/>
</dbReference>
<keyword evidence="5" id="KW-0998">Cell outer membrane</keyword>
<dbReference type="InterPro" id="IPR039910">
    <property type="entry name" value="D15-like"/>
</dbReference>
<evidence type="ECO:0000256" key="5">
    <source>
        <dbReference type="ARBA" id="ARBA00023237"/>
    </source>
</evidence>
<evidence type="ECO:0000256" key="2">
    <source>
        <dbReference type="ARBA" id="ARBA00022692"/>
    </source>
</evidence>
<keyword evidence="2" id="KW-0812">Transmembrane</keyword>
<dbReference type="Pfam" id="PF07244">
    <property type="entry name" value="POTRA"/>
    <property type="match status" value="1"/>
</dbReference>
<name>A0A412G8P2_9BACT</name>
<comment type="subcellular location">
    <subcellularLocation>
        <location evidence="1">Membrane</location>
    </subcellularLocation>
</comment>
<dbReference type="PANTHER" id="PTHR12815:SF47">
    <property type="entry name" value="TRANSLOCATION AND ASSEMBLY MODULE SUBUNIT TAMA"/>
    <property type="match status" value="1"/>
</dbReference>
<dbReference type="InterPro" id="IPR000184">
    <property type="entry name" value="Bac_surfAg_D15"/>
</dbReference>
<keyword evidence="9" id="KW-1185">Reference proteome</keyword>
<feature type="domain" description="POTRA" evidence="7">
    <location>
        <begin position="36"/>
        <end position="147"/>
    </location>
</feature>
<protein>
    <submittedName>
        <fullName evidence="8">Uncharacterized protein</fullName>
    </submittedName>
</protein>
<dbReference type="EMBL" id="QRUU01000099">
    <property type="protein sequence ID" value="RGR89906.1"/>
    <property type="molecule type" value="Genomic_DNA"/>
</dbReference>
<dbReference type="Pfam" id="PF01103">
    <property type="entry name" value="Omp85"/>
    <property type="match status" value="1"/>
</dbReference>
<dbReference type="InterPro" id="IPR010827">
    <property type="entry name" value="BamA/TamA_POTRA"/>
</dbReference>
<evidence type="ECO:0000256" key="1">
    <source>
        <dbReference type="ARBA" id="ARBA00004370"/>
    </source>
</evidence>
<dbReference type="PANTHER" id="PTHR12815">
    <property type="entry name" value="SORTING AND ASSEMBLY MACHINERY SAMM50 PROTEIN FAMILY MEMBER"/>
    <property type="match status" value="1"/>
</dbReference>
<dbReference type="Gene3D" id="2.40.160.50">
    <property type="entry name" value="membrane protein fhac: a member of the omp85/tpsb transporter family"/>
    <property type="match status" value="1"/>
</dbReference>
<dbReference type="Proteomes" id="UP000285864">
    <property type="component" value="Unassembled WGS sequence"/>
</dbReference>
<evidence type="ECO:0000259" key="7">
    <source>
        <dbReference type="Pfam" id="PF07244"/>
    </source>
</evidence>
<keyword evidence="3" id="KW-0732">Signal</keyword>
<sequence>MKKTTLLHIYICFTLIVLLLPGCSVNKFIPEGGYLLDDVKIESDNKEIKSSQMNQYVRQSPNAKWFSLFRFPLYIYSASGMDSTKWINRFWRKLGDAPVIYSKDAAQETQQEIEKAVRNMGYMGAVVDLKEEAKGKRMKVSYDIHSGSPYIINNIAYDIADSKIRSYLEADSAQTLLHEGMRFDVNVLDEERQRITQYLQNRGYYRFNKDFITFQADTMLNTHKVDLTMELASFQIRKEDMPEEHRQYRIRNVNYILDADFAVPSAQALQSFDSVRSGDVSLFYKDKLFLRPKVISDYNFLISGNLYRSRSVQNTYSALSRLSILKYSNIRFNEVIENDSAYLDAYITLSRNKNKSLSFEIEGTNSAGDLGAAASASYTHRNLFKGSETFTIKLRGAYEAVSGLEGYTSSNYMEYGVESSLNFPEFMFPFLSSDFKKRIKATSEVSIKYNWQIRPEFERTLASAAWSYRWTRRGKANHRFDLLDINYIYMPYTSPTFDDYLDRMDEVNPLLRHSYEDLFIVRLGYTYTYNSAGGNTMTTANRNSYSVRFNIEEAGNLLYAFSRLINKKPRYGEAYQLANIDFAQYVKADIDYAKNFVIDERNSLVFHAGLGVAVPYGNSKSLPFEKLYFSGGANSVRGWRVRSLGPGSYRGDGNTIDYVNHTGDIKLDLNLEYRTFLFWKLNGAAFIDAGNVWNIRNQGIQSEGVFKFNRFYKQLAVSYGLGIRFDLDFLILRFDGGMKAVNPMYTGRDRYPIISPDFKRDFAFHFAVGYPF</sequence>
<evidence type="ECO:0000313" key="8">
    <source>
        <dbReference type="EMBL" id="RGR89906.1"/>
    </source>
</evidence>
<evidence type="ECO:0000313" key="9">
    <source>
        <dbReference type="Proteomes" id="UP000285864"/>
    </source>
</evidence>
<gene>
    <name evidence="8" type="ORF">DWY20_13935</name>
</gene>
<comment type="caution">
    <text evidence="8">The sequence shown here is derived from an EMBL/GenBank/DDBJ whole genome shotgun (WGS) entry which is preliminary data.</text>
</comment>